<evidence type="ECO:0000259" key="3">
    <source>
        <dbReference type="PROSITE" id="PS50110"/>
    </source>
</evidence>
<reference evidence="4 5" key="1">
    <citation type="journal article" date="2013" name="Antonie Van Leeuwenhoek">
        <title>Sphingomonas ginsenosidivorax sp. nov., with the ability to transform ginsenosides.</title>
        <authorList>
            <person name="Jin X.F."/>
            <person name="Kim J.K."/>
            <person name="Liu Q.M."/>
            <person name="Kang M.S."/>
            <person name="He D."/>
            <person name="Jin F.X."/>
            <person name="Kim S.C."/>
            <person name="Im W.T."/>
        </authorList>
    </citation>
    <scope>NUCLEOTIDE SEQUENCE [LARGE SCALE GENOMIC DNA]</scope>
    <source>
        <strain evidence="4 5">KHI67</strain>
    </source>
</reference>
<dbReference type="PANTHER" id="PTHR44591">
    <property type="entry name" value="STRESS RESPONSE REGULATOR PROTEIN 1"/>
    <property type="match status" value="1"/>
</dbReference>
<dbReference type="AlphaFoldDB" id="A0A5C6UFQ0"/>
<evidence type="ECO:0000313" key="5">
    <source>
        <dbReference type="Proteomes" id="UP000321250"/>
    </source>
</evidence>
<name>A0A5C6UFQ0_9SPHN</name>
<accession>A0A5C6UFQ0</accession>
<feature type="domain" description="Response regulatory" evidence="3">
    <location>
        <begin position="20"/>
        <end position="136"/>
    </location>
</feature>
<gene>
    <name evidence="4" type="ORF">FSB78_12120</name>
</gene>
<dbReference type="InterPro" id="IPR001789">
    <property type="entry name" value="Sig_transdc_resp-reg_receiver"/>
</dbReference>
<evidence type="ECO:0000256" key="1">
    <source>
        <dbReference type="ARBA" id="ARBA00022553"/>
    </source>
</evidence>
<dbReference type="PROSITE" id="PS50110">
    <property type="entry name" value="RESPONSE_REGULATORY"/>
    <property type="match status" value="1"/>
</dbReference>
<dbReference type="InterPro" id="IPR050595">
    <property type="entry name" value="Bact_response_regulator"/>
</dbReference>
<dbReference type="Gene3D" id="3.40.50.2300">
    <property type="match status" value="1"/>
</dbReference>
<dbReference type="CDD" id="cd17574">
    <property type="entry name" value="REC_OmpR"/>
    <property type="match status" value="1"/>
</dbReference>
<organism evidence="4 5">
    <name type="scientific">Sphingomonas ginsenosidivorax</name>
    <dbReference type="NCBI Taxonomy" id="862135"/>
    <lineage>
        <taxon>Bacteria</taxon>
        <taxon>Pseudomonadati</taxon>
        <taxon>Pseudomonadota</taxon>
        <taxon>Alphaproteobacteria</taxon>
        <taxon>Sphingomonadales</taxon>
        <taxon>Sphingomonadaceae</taxon>
        <taxon>Sphingomonas</taxon>
    </lineage>
</organism>
<dbReference type="EMBL" id="VOQR01000001">
    <property type="protein sequence ID" value="TXC71613.1"/>
    <property type="molecule type" value="Genomic_DNA"/>
</dbReference>
<keyword evidence="5" id="KW-1185">Reference proteome</keyword>
<comment type="caution">
    <text evidence="4">The sequence shown here is derived from an EMBL/GenBank/DDBJ whole genome shotgun (WGS) entry which is preliminary data.</text>
</comment>
<dbReference type="Proteomes" id="UP000321250">
    <property type="component" value="Unassembled WGS sequence"/>
</dbReference>
<sequence>MSRGLGVPRLSTTKVQLVARIIIADDDEIMGQIACDALVAHGHGAGLVGDGTDALRVVKAKRPDLLVLDCNMPGLSGVLVLRELRNTIGLADLPVMMLTGRRGAKDEELAMFAGADDYMRKPFDPEEFVFRVEELLTKHKARAAVR</sequence>
<evidence type="ECO:0000256" key="2">
    <source>
        <dbReference type="PROSITE-ProRule" id="PRU00169"/>
    </source>
</evidence>
<dbReference type="PANTHER" id="PTHR44591:SF23">
    <property type="entry name" value="CHEY SUBFAMILY"/>
    <property type="match status" value="1"/>
</dbReference>
<dbReference type="OrthoDB" id="9786548at2"/>
<dbReference type="GO" id="GO:0000160">
    <property type="term" value="P:phosphorelay signal transduction system"/>
    <property type="evidence" value="ECO:0007669"/>
    <property type="project" value="InterPro"/>
</dbReference>
<dbReference type="InterPro" id="IPR011006">
    <property type="entry name" value="CheY-like_superfamily"/>
</dbReference>
<dbReference type="SUPFAM" id="SSF52172">
    <property type="entry name" value="CheY-like"/>
    <property type="match status" value="1"/>
</dbReference>
<protein>
    <submittedName>
        <fullName evidence="4">Response regulator</fullName>
    </submittedName>
</protein>
<evidence type="ECO:0000313" key="4">
    <source>
        <dbReference type="EMBL" id="TXC71613.1"/>
    </source>
</evidence>
<proteinExistence type="predicted"/>
<feature type="modified residue" description="4-aspartylphosphate" evidence="2">
    <location>
        <position position="69"/>
    </location>
</feature>
<dbReference type="SMART" id="SM00448">
    <property type="entry name" value="REC"/>
    <property type="match status" value="1"/>
</dbReference>
<keyword evidence="1 2" id="KW-0597">Phosphoprotein</keyword>
<dbReference type="Pfam" id="PF00072">
    <property type="entry name" value="Response_reg"/>
    <property type="match status" value="1"/>
</dbReference>